<dbReference type="PANTHER" id="PTHR30309:SF0">
    <property type="entry name" value="GLYCEROL-3-PHOSPHATE ACYLTRANSFERASE-RELATED"/>
    <property type="match status" value="1"/>
</dbReference>
<keyword evidence="4 10" id="KW-0812">Transmembrane</keyword>
<keyword evidence="3 10" id="KW-0808">Transferase</keyword>
<keyword evidence="8 10" id="KW-0594">Phospholipid biosynthesis</keyword>
<name>A0A542ZKW9_9MICO</name>
<dbReference type="Proteomes" id="UP000319514">
    <property type="component" value="Unassembled WGS sequence"/>
</dbReference>
<keyword evidence="9 10" id="KW-1208">Phospholipid metabolism</keyword>
<dbReference type="OrthoDB" id="9777124at2"/>
<evidence type="ECO:0000313" key="12">
    <source>
        <dbReference type="Proteomes" id="UP000319514"/>
    </source>
</evidence>
<dbReference type="SMART" id="SM01207">
    <property type="entry name" value="G3P_acyltransf"/>
    <property type="match status" value="1"/>
</dbReference>
<dbReference type="EC" id="2.3.1.275" evidence="10"/>
<evidence type="ECO:0000256" key="8">
    <source>
        <dbReference type="ARBA" id="ARBA00023209"/>
    </source>
</evidence>
<evidence type="ECO:0000256" key="4">
    <source>
        <dbReference type="ARBA" id="ARBA00022692"/>
    </source>
</evidence>
<organism evidence="11 12">
    <name type="scientific">Oryzihumus leptocrescens</name>
    <dbReference type="NCBI Taxonomy" id="297536"/>
    <lineage>
        <taxon>Bacteria</taxon>
        <taxon>Bacillati</taxon>
        <taxon>Actinomycetota</taxon>
        <taxon>Actinomycetes</taxon>
        <taxon>Micrococcales</taxon>
        <taxon>Intrasporangiaceae</taxon>
        <taxon>Oryzihumus</taxon>
    </lineage>
</organism>
<dbReference type="GO" id="GO:0043772">
    <property type="term" value="F:acyl-phosphate glycerol-3-phosphate acyltransferase activity"/>
    <property type="evidence" value="ECO:0007669"/>
    <property type="project" value="UniProtKB-UniRule"/>
</dbReference>
<dbReference type="PANTHER" id="PTHR30309">
    <property type="entry name" value="INNER MEMBRANE PROTEIN YGIH"/>
    <property type="match status" value="1"/>
</dbReference>
<feature type="transmembrane region" description="Helical" evidence="10">
    <location>
        <begin position="164"/>
        <end position="180"/>
    </location>
</feature>
<comment type="pathway">
    <text evidence="10">Lipid metabolism; phospholipid metabolism.</text>
</comment>
<evidence type="ECO:0000256" key="10">
    <source>
        <dbReference type="HAMAP-Rule" id="MF_01043"/>
    </source>
</evidence>
<comment type="caution">
    <text evidence="11">The sequence shown here is derived from an EMBL/GenBank/DDBJ whole genome shotgun (WGS) entry which is preliminary data.</text>
</comment>
<dbReference type="Pfam" id="PF02660">
    <property type="entry name" value="G3P_acyltransf"/>
    <property type="match status" value="1"/>
</dbReference>
<evidence type="ECO:0000256" key="1">
    <source>
        <dbReference type="ARBA" id="ARBA00022475"/>
    </source>
</evidence>
<accession>A0A542ZKW9</accession>
<keyword evidence="5 10" id="KW-1133">Transmembrane helix</keyword>
<dbReference type="GO" id="GO:0008654">
    <property type="term" value="P:phospholipid biosynthetic process"/>
    <property type="evidence" value="ECO:0007669"/>
    <property type="project" value="UniProtKB-UniRule"/>
</dbReference>
<comment type="catalytic activity">
    <reaction evidence="10">
        <text>an acyl phosphate + sn-glycerol 3-phosphate = a 1-acyl-sn-glycero-3-phosphate + phosphate</text>
        <dbReference type="Rhea" id="RHEA:34075"/>
        <dbReference type="ChEBI" id="CHEBI:43474"/>
        <dbReference type="ChEBI" id="CHEBI:57597"/>
        <dbReference type="ChEBI" id="CHEBI:57970"/>
        <dbReference type="ChEBI" id="CHEBI:59918"/>
        <dbReference type="EC" id="2.3.1.275"/>
    </reaction>
</comment>
<proteinExistence type="inferred from homology"/>
<gene>
    <name evidence="10" type="primary">plsY</name>
    <name evidence="11" type="ORF">FB474_2406</name>
</gene>
<dbReference type="GO" id="GO:0005886">
    <property type="term" value="C:plasma membrane"/>
    <property type="evidence" value="ECO:0007669"/>
    <property type="project" value="UniProtKB-SubCell"/>
</dbReference>
<comment type="subunit">
    <text evidence="10">Probably interacts with PlsX.</text>
</comment>
<dbReference type="AlphaFoldDB" id="A0A542ZKW9"/>
<dbReference type="UniPathway" id="UPA00085"/>
<feature type="transmembrane region" description="Helical" evidence="10">
    <location>
        <begin position="139"/>
        <end position="158"/>
    </location>
</feature>
<comment type="subcellular location">
    <subcellularLocation>
        <location evidence="10">Cell membrane</location>
        <topology evidence="10">Multi-pass membrane protein</topology>
    </subcellularLocation>
</comment>
<feature type="transmembrane region" description="Helical" evidence="10">
    <location>
        <begin position="81"/>
        <end position="100"/>
    </location>
</feature>
<keyword evidence="7 10" id="KW-0472">Membrane</keyword>
<evidence type="ECO:0000256" key="2">
    <source>
        <dbReference type="ARBA" id="ARBA00022516"/>
    </source>
</evidence>
<dbReference type="RefSeq" id="WP_141788838.1">
    <property type="nucleotide sequence ID" value="NZ_BAAAKX010000007.1"/>
</dbReference>
<feature type="transmembrane region" description="Helical" evidence="10">
    <location>
        <begin position="47"/>
        <end position="69"/>
    </location>
</feature>
<dbReference type="EMBL" id="VFOQ01000001">
    <property type="protein sequence ID" value="TQL61003.1"/>
    <property type="molecule type" value="Genomic_DNA"/>
</dbReference>
<evidence type="ECO:0000256" key="3">
    <source>
        <dbReference type="ARBA" id="ARBA00022679"/>
    </source>
</evidence>
<evidence type="ECO:0000256" key="9">
    <source>
        <dbReference type="ARBA" id="ARBA00023264"/>
    </source>
</evidence>
<evidence type="ECO:0000256" key="6">
    <source>
        <dbReference type="ARBA" id="ARBA00023098"/>
    </source>
</evidence>
<keyword evidence="11" id="KW-0012">Acyltransferase</keyword>
<dbReference type="InterPro" id="IPR003811">
    <property type="entry name" value="G3P_acylTferase_PlsY"/>
</dbReference>
<evidence type="ECO:0000256" key="7">
    <source>
        <dbReference type="ARBA" id="ARBA00023136"/>
    </source>
</evidence>
<keyword evidence="6 10" id="KW-0443">Lipid metabolism</keyword>
<protein>
    <recommendedName>
        <fullName evidence="10">Glycerol-3-phosphate acyltransferase</fullName>
    </recommendedName>
    <alternativeName>
        <fullName evidence="10">Acyl-PO4 G3P acyltransferase</fullName>
    </alternativeName>
    <alternativeName>
        <fullName evidence="10">Acyl-phosphate--glycerol-3-phosphate acyltransferase</fullName>
    </alternativeName>
    <alternativeName>
        <fullName evidence="10">G3P acyltransferase</fullName>
        <shortName evidence="10">GPAT</shortName>
        <ecNumber evidence="10">2.3.1.275</ecNumber>
    </alternativeName>
    <alternativeName>
        <fullName evidence="10">Lysophosphatidic acid synthase</fullName>
        <shortName evidence="10">LPA synthase</shortName>
    </alternativeName>
</protein>
<feature type="transmembrane region" description="Helical" evidence="10">
    <location>
        <begin position="112"/>
        <end position="132"/>
    </location>
</feature>
<keyword evidence="1 10" id="KW-1003">Cell membrane</keyword>
<evidence type="ECO:0000256" key="5">
    <source>
        <dbReference type="ARBA" id="ARBA00022989"/>
    </source>
</evidence>
<keyword evidence="2 10" id="KW-0444">Lipid biosynthesis</keyword>
<comment type="similarity">
    <text evidence="10">Belongs to the PlsY family.</text>
</comment>
<reference evidence="11 12" key="1">
    <citation type="submission" date="2019-06" db="EMBL/GenBank/DDBJ databases">
        <title>Sequencing the genomes of 1000 actinobacteria strains.</title>
        <authorList>
            <person name="Klenk H.-P."/>
        </authorList>
    </citation>
    <scope>NUCLEOTIDE SEQUENCE [LARGE SCALE GENOMIC DNA]</scope>
    <source>
        <strain evidence="11 12">DSM 18082</strain>
    </source>
</reference>
<keyword evidence="12" id="KW-1185">Reference proteome</keyword>
<dbReference type="HAMAP" id="MF_01043">
    <property type="entry name" value="PlsY"/>
    <property type="match status" value="1"/>
</dbReference>
<sequence>MPGSWLVLVLAAVAGFFVGGVNPASIVARLRHGDLRLGSGNPGATNTGRLLGVRWGVLVGVLDVLKGLLPTLLALWWFDRFTAYAVGLACIVGHILSPYLHGRGGKGVATSLGAVTAVLPWFSLVMLGVFGIVVARSRWVAGASVSAALALLLLSVFAPMPAPVLAGRIWGATVALIVIGRHHRNIRVWMATRLR</sequence>
<comment type="function">
    <text evidence="10">Catalyzes the transfer of an acyl group from acyl-phosphate (acyl-PO(4)) to glycerol-3-phosphate (G3P) to form lysophosphatidic acid (LPA). This enzyme utilizes acyl-phosphate as fatty acyl donor, but not acyl-CoA or acyl-ACP.</text>
</comment>
<evidence type="ECO:0000313" key="11">
    <source>
        <dbReference type="EMBL" id="TQL61003.1"/>
    </source>
</evidence>